<evidence type="ECO:0000259" key="3">
    <source>
        <dbReference type="Pfam" id="PF02517"/>
    </source>
</evidence>
<keyword evidence="4" id="KW-0378">Hydrolase</keyword>
<reference evidence="4 7" key="2">
    <citation type="submission" date="2019-07" db="EMBL/GenBank/DDBJ databases">
        <title>Whole genome shotgun sequence of Lactobacillus siliginis NBRC 101315.</title>
        <authorList>
            <person name="Hosoyama A."/>
            <person name="Uohara A."/>
            <person name="Ohji S."/>
            <person name="Ichikawa N."/>
        </authorList>
    </citation>
    <scope>NUCLEOTIDE SEQUENCE [LARGE SCALE GENOMIC DNA]</scope>
    <source>
        <strain evidence="4 7">NBRC 101315</strain>
    </source>
</reference>
<keyword evidence="2" id="KW-0472">Membrane</keyword>
<evidence type="ECO:0000313" key="5">
    <source>
        <dbReference type="EMBL" id="KRN96487.1"/>
    </source>
</evidence>
<name>A0A0R2LCY9_9LACO</name>
<gene>
    <name evidence="5" type="ORF">IV55_GL001461</name>
    <name evidence="4" type="ORF">LSI01_16390</name>
</gene>
<sequence length="226" mass="25768">MAEKFRRYLLGAGLMFAAFLLYQAANLPADLASFIKHPTMIEQLLLGGATTILAGLVIWFLIYFYRYGLAHREDDYFAQQPTRKRKWAIAGVALIGLFALLMAQSLIREAPSENQHLINEMLKKTPWLTAYTAVIIAPIIEELIFRGLFYNYFFIKLGQRWLLVVGVVVNGLLFASIHTSLWSPSAWIYFFMGALFASMYVKTRDLRFSIGLHMFNNALGMLPVLL</sequence>
<evidence type="ECO:0000313" key="4">
    <source>
        <dbReference type="EMBL" id="GEK29328.1"/>
    </source>
</evidence>
<dbReference type="Proteomes" id="UP000051139">
    <property type="component" value="Unassembled WGS sequence"/>
</dbReference>
<dbReference type="STRING" id="348151.IV55_GL001461"/>
<dbReference type="GO" id="GO:0080120">
    <property type="term" value="P:CAAX-box protein maturation"/>
    <property type="evidence" value="ECO:0007669"/>
    <property type="project" value="UniProtKB-ARBA"/>
</dbReference>
<evidence type="ECO:0000256" key="1">
    <source>
        <dbReference type="ARBA" id="ARBA00009067"/>
    </source>
</evidence>
<dbReference type="PATRIC" id="fig|348151.3.peg.1500"/>
<dbReference type="AlphaFoldDB" id="A0A0R2LCY9"/>
<feature type="transmembrane region" description="Helical" evidence="2">
    <location>
        <begin position="87"/>
        <end position="107"/>
    </location>
</feature>
<feature type="domain" description="CAAX prenyl protease 2/Lysostaphin resistance protein A-like" evidence="3">
    <location>
        <begin position="125"/>
        <end position="219"/>
    </location>
</feature>
<feature type="transmembrane region" description="Helical" evidence="2">
    <location>
        <begin position="7"/>
        <end position="25"/>
    </location>
</feature>
<dbReference type="PANTHER" id="PTHR36435:SF1">
    <property type="entry name" value="CAAX AMINO TERMINAL PROTEASE FAMILY PROTEIN"/>
    <property type="match status" value="1"/>
</dbReference>
<dbReference type="PANTHER" id="PTHR36435">
    <property type="entry name" value="SLR1288 PROTEIN"/>
    <property type="match status" value="1"/>
</dbReference>
<dbReference type="Proteomes" id="UP000321429">
    <property type="component" value="Unassembled WGS sequence"/>
</dbReference>
<keyword evidence="2" id="KW-0812">Transmembrane</keyword>
<keyword evidence="2" id="KW-1133">Transmembrane helix</keyword>
<dbReference type="InterPro" id="IPR003675">
    <property type="entry name" value="Rce1/LyrA-like_dom"/>
</dbReference>
<feature type="transmembrane region" description="Helical" evidence="2">
    <location>
        <begin position="127"/>
        <end position="149"/>
    </location>
</feature>
<dbReference type="OrthoDB" id="8607342at2"/>
<organism evidence="5 6">
    <name type="scientific">Furfurilactobacillus siliginis</name>
    <dbReference type="NCBI Taxonomy" id="348151"/>
    <lineage>
        <taxon>Bacteria</taxon>
        <taxon>Bacillati</taxon>
        <taxon>Bacillota</taxon>
        <taxon>Bacilli</taxon>
        <taxon>Lactobacillales</taxon>
        <taxon>Lactobacillaceae</taxon>
        <taxon>Furfurilactobacillus</taxon>
    </lineage>
</organism>
<reference evidence="5 6" key="1">
    <citation type="journal article" date="2015" name="Genome Announc.">
        <title>Expanding the biotechnology potential of lactobacilli through comparative genomics of 213 strains and associated genera.</title>
        <authorList>
            <person name="Sun Z."/>
            <person name="Harris H.M."/>
            <person name="McCann A."/>
            <person name="Guo C."/>
            <person name="Argimon S."/>
            <person name="Zhang W."/>
            <person name="Yang X."/>
            <person name="Jeffery I.B."/>
            <person name="Cooney J.C."/>
            <person name="Kagawa T.F."/>
            <person name="Liu W."/>
            <person name="Song Y."/>
            <person name="Salvetti E."/>
            <person name="Wrobel A."/>
            <person name="Rasinkangas P."/>
            <person name="Parkhill J."/>
            <person name="Rea M.C."/>
            <person name="O'Sullivan O."/>
            <person name="Ritari J."/>
            <person name="Douillard F.P."/>
            <person name="Paul Ross R."/>
            <person name="Yang R."/>
            <person name="Briner A.E."/>
            <person name="Felis G.E."/>
            <person name="de Vos W.M."/>
            <person name="Barrangou R."/>
            <person name="Klaenhammer T.R."/>
            <person name="Caufield P.W."/>
            <person name="Cui Y."/>
            <person name="Zhang H."/>
            <person name="O'Toole P.W."/>
        </authorList>
    </citation>
    <scope>NUCLEOTIDE SEQUENCE [LARGE SCALE GENOMIC DNA]</scope>
    <source>
        <strain evidence="5 6">DSM 22696</strain>
    </source>
</reference>
<dbReference type="Pfam" id="PF02517">
    <property type="entry name" value="Rce1-like"/>
    <property type="match status" value="1"/>
</dbReference>
<dbReference type="GO" id="GO:0006508">
    <property type="term" value="P:proteolysis"/>
    <property type="evidence" value="ECO:0007669"/>
    <property type="project" value="UniProtKB-KW"/>
</dbReference>
<feature type="transmembrane region" description="Helical" evidence="2">
    <location>
        <begin position="186"/>
        <end position="203"/>
    </location>
</feature>
<comment type="caution">
    <text evidence="5">The sequence shown here is derived from an EMBL/GenBank/DDBJ whole genome shotgun (WGS) entry which is preliminary data.</text>
</comment>
<feature type="transmembrane region" description="Helical" evidence="2">
    <location>
        <begin position="161"/>
        <end position="180"/>
    </location>
</feature>
<evidence type="ECO:0000313" key="6">
    <source>
        <dbReference type="Proteomes" id="UP000051139"/>
    </source>
</evidence>
<protein>
    <submittedName>
        <fullName evidence="4">CAAX amino protease</fullName>
    </submittedName>
</protein>
<dbReference type="EMBL" id="BJUD01000046">
    <property type="protein sequence ID" value="GEK29328.1"/>
    <property type="molecule type" value="Genomic_DNA"/>
</dbReference>
<accession>A0A0R2LCY9</accession>
<dbReference type="EMBL" id="JQCB01000004">
    <property type="protein sequence ID" value="KRN96487.1"/>
    <property type="molecule type" value="Genomic_DNA"/>
</dbReference>
<evidence type="ECO:0000313" key="7">
    <source>
        <dbReference type="Proteomes" id="UP000321429"/>
    </source>
</evidence>
<feature type="transmembrane region" description="Helical" evidence="2">
    <location>
        <begin position="45"/>
        <end position="66"/>
    </location>
</feature>
<proteinExistence type="inferred from homology"/>
<dbReference type="RefSeq" id="WP_057809784.1">
    <property type="nucleotide sequence ID" value="NZ_BJUD01000046.1"/>
</dbReference>
<evidence type="ECO:0000256" key="2">
    <source>
        <dbReference type="SAM" id="Phobius"/>
    </source>
</evidence>
<keyword evidence="6" id="KW-1185">Reference proteome</keyword>
<keyword evidence="4" id="KW-0645">Protease</keyword>
<dbReference type="GO" id="GO:0004175">
    <property type="term" value="F:endopeptidase activity"/>
    <property type="evidence" value="ECO:0007669"/>
    <property type="project" value="UniProtKB-ARBA"/>
</dbReference>
<comment type="similarity">
    <text evidence="1">Belongs to the UPF0177 family.</text>
</comment>
<dbReference type="InterPro" id="IPR052710">
    <property type="entry name" value="CAAX_protease"/>
</dbReference>